<dbReference type="Gene3D" id="3.40.190.10">
    <property type="entry name" value="Periplasmic binding protein-like II"/>
    <property type="match status" value="2"/>
</dbReference>
<organism evidence="2 3">
    <name type="scientific">Pseudooceanicola nitratireducens</name>
    <dbReference type="NCBI Taxonomy" id="517719"/>
    <lineage>
        <taxon>Bacteria</taxon>
        <taxon>Pseudomonadati</taxon>
        <taxon>Pseudomonadota</taxon>
        <taxon>Alphaproteobacteria</taxon>
        <taxon>Rhodobacterales</taxon>
        <taxon>Paracoccaceae</taxon>
        <taxon>Pseudooceanicola</taxon>
    </lineage>
</organism>
<dbReference type="AlphaFoldDB" id="A0A1I1P3X8"/>
<keyword evidence="1" id="KW-0732">Signal</keyword>
<dbReference type="SUPFAM" id="SSF53850">
    <property type="entry name" value="Periplasmic binding protein-like II"/>
    <property type="match status" value="1"/>
</dbReference>
<gene>
    <name evidence="2" type="ORF">SAMN05421762_3179</name>
</gene>
<dbReference type="PROSITE" id="PS51318">
    <property type="entry name" value="TAT"/>
    <property type="match status" value="1"/>
</dbReference>
<sequence length="383" mass="41358">MTKLNRRQTMALLGAAAAAPMAPAVLRAQDKPAGLPDTMIWSTYDVGSTGYVEATAIADAMIKNYGTRVRLLPSGSGVGRIIPLKMGQASTAWLANELFFATRGIFDFATPDWGPQNLRTICGRPASFGIVVTQESGIEKIEDLRGKRFAYAAANPSVSVKVDTMLASKGLTRDDVEVIEFPSYGDTLRSLTQGQADAAGSALTSSALTELEASPRGIRWLSFDPNDAEAWDNMNKIAPIFSPFRETIGVGVTGKDPVDVVAYKYPMVTVMHDADPDMTYGFLKALDESYPGYKDAAPIMERWGIKMSGTTPMDAPLHEGAIRYLQEIGQWSDQQQAWNDRSVAEIEALTAAWPDFLAANKGLGEAEFAAAWDEARAKATAAL</sequence>
<dbReference type="STRING" id="517719.SAMN05421762_3179"/>
<protein>
    <submittedName>
        <fullName evidence="2">TRAP transporter solute receptor, TAXI family</fullName>
    </submittedName>
</protein>
<keyword evidence="3" id="KW-1185">Reference proteome</keyword>
<dbReference type="Proteomes" id="UP000231644">
    <property type="component" value="Unassembled WGS sequence"/>
</dbReference>
<evidence type="ECO:0000256" key="1">
    <source>
        <dbReference type="SAM" id="SignalP"/>
    </source>
</evidence>
<dbReference type="PANTHER" id="PTHR42941">
    <property type="entry name" value="SLL1037 PROTEIN"/>
    <property type="match status" value="1"/>
</dbReference>
<dbReference type="NCBIfam" id="TIGR02122">
    <property type="entry name" value="TRAP_TAXI"/>
    <property type="match status" value="1"/>
</dbReference>
<dbReference type="PANTHER" id="PTHR42941:SF1">
    <property type="entry name" value="SLL1037 PROTEIN"/>
    <property type="match status" value="1"/>
</dbReference>
<dbReference type="OrthoDB" id="9776669at2"/>
<proteinExistence type="predicted"/>
<dbReference type="EMBL" id="FOLX01000001">
    <property type="protein sequence ID" value="SFD01683.1"/>
    <property type="molecule type" value="Genomic_DNA"/>
</dbReference>
<evidence type="ECO:0000313" key="3">
    <source>
        <dbReference type="Proteomes" id="UP000231644"/>
    </source>
</evidence>
<keyword evidence="2" id="KW-0675">Receptor</keyword>
<name>A0A1I1P3X8_9RHOB</name>
<accession>A0A1I1P3X8</accession>
<reference evidence="2 3" key="1">
    <citation type="submission" date="2016-10" db="EMBL/GenBank/DDBJ databases">
        <authorList>
            <person name="de Groot N.N."/>
        </authorList>
    </citation>
    <scope>NUCLEOTIDE SEQUENCE [LARGE SCALE GENOMIC DNA]</scope>
    <source>
        <strain evidence="2 3">DSM 29619</strain>
    </source>
</reference>
<dbReference type="InterPro" id="IPR011852">
    <property type="entry name" value="TRAP_TAXI"/>
</dbReference>
<dbReference type="InterPro" id="IPR006311">
    <property type="entry name" value="TAT_signal"/>
</dbReference>
<feature type="chain" id="PRO_5014111865" evidence="1">
    <location>
        <begin position="29"/>
        <end position="383"/>
    </location>
</feature>
<dbReference type="Pfam" id="PF16868">
    <property type="entry name" value="NMT1_3"/>
    <property type="match status" value="1"/>
</dbReference>
<evidence type="ECO:0000313" key="2">
    <source>
        <dbReference type="EMBL" id="SFD01683.1"/>
    </source>
</evidence>
<feature type="signal peptide" evidence="1">
    <location>
        <begin position="1"/>
        <end position="28"/>
    </location>
</feature>
<dbReference type="RefSeq" id="WP_093445903.1">
    <property type="nucleotide sequence ID" value="NZ_BAABWI010000002.1"/>
</dbReference>